<keyword evidence="3" id="KW-1185">Reference proteome</keyword>
<evidence type="ECO:0000256" key="1">
    <source>
        <dbReference type="SAM" id="MobiDB-lite"/>
    </source>
</evidence>
<proteinExistence type="predicted"/>
<dbReference type="EMBL" id="QPKV01000006">
    <property type="protein sequence ID" value="RDC55495.1"/>
    <property type="molecule type" value="Genomic_DNA"/>
</dbReference>
<protein>
    <submittedName>
        <fullName evidence="2">Uncharacterized protein</fullName>
    </submittedName>
</protein>
<name>A0A369PW89_9SPHI</name>
<gene>
    <name evidence="2" type="ORF">DU508_14500</name>
</gene>
<dbReference type="AlphaFoldDB" id="A0A369PW89"/>
<dbReference type="Proteomes" id="UP000253961">
    <property type="component" value="Unassembled WGS sequence"/>
</dbReference>
<evidence type="ECO:0000313" key="2">
    <source>
        <dbReference type="EMBL" id="RDC55495.1"/>
    </source>
</evidence>
<comment type="caution">
    <text evidence="2">The sequence shown here is derived from an EMBL/GenBank/DDBJ whole genome shotgun (WGS) entry which is preliminary data.</text>
</comment>
<organism evidence="2 3">
    <name type="scientific">Pedobacter chinensis</name>
    <dbReference type="NCBI Taxonomy" id="2282421"/>
    <lineage>
        <taxon>Bacteria</taxon>
        <taxon>Pseudomonadati</taxon>
        <taxon>Bacteroidota</taxon>
        <taxon>Sphingobacteriia</taxon>
        <taxon>Sphingobacteriales</taxon>
        <taxon>Sphingobacteriaceae</taxon>
        <taxon>Pedobacter</taxon>
    </lineage>
</organism>
<reference evidence="2 3" key="1">
    <citation type="submission" date="2018-07" db="EMBL/GenBank/DDBJ databases">
        <title>Pedobacter sp. nov., isolated from soil.</title>
        <authorList>
            <person name="Zhou L.Y."/>
            <person name="Du Z.J."/>
        </authorList>
    </citation>
    <scope>NUCLEOTIDE SEQUENCE [LARGE SCALE GENOMIC DNA]</scope>
    <source>
        <strain evidence="2 3">JDX94</strain>
    </source>
</reference>
<feature type="region of interest" description="Disordered" evidence="1">
    <location>
        <begin position="15"/>
        <end position="47"/>
    </location>
</feature>
<evidence type="ECO:0000313" key="3">
    <source>
        <dbReference type="Proteomes" id="UP000253961"/>
    </source>
</evidence>
<sequence>MKQILREICEASLKTDEKQTKTEKQKSPSCQDKKTPHPAGTPLKGGNCKMPDLSIIKNNIIKDWSTKQGCCNR</sequence>
<accession>A0A369PW89</accession>
<feature type="compositionally biased region" description="Basic and acidic residues" evidence="1">
    <location>
        <begin position="15"/>
        <end position="35"/>
    </location>
</feature>